<accession>A0AAU7CQL9</accession>
<dbReference type="AlphaFoldDB" id="A0AAU7CQL9"/>
<proteinExistence type="predicted"/>
<dbReference type="InterPro" id="IPR017850">
    <property type="entry name" value="Alkaline_phosphatase_core_sf"/>
</dbReference>
<feature type="region of interest" description="Disordered" evidence="1">
    <location>
        <begin position="375"/>
        <end position="394"/>
    </location>
</feature>
<name>A0AAU7CQL9_9BACT</name>
<dbReference type="RefSeq" id="WP_406700473.1">
    <property type="nucleotide sequence ID" value="NZ_CP155447.1"/>
</dbReference>
<dbReference type="PROSITE" id="PS51318">
    <property type="entry name" value="TAT"/>
    <property type="match status" value="1"/>
</dbReference>
<dbReference type="EMBL" id="CP155447">
    <property type="protein sequence ID" value="XBH07634.1"/>
    <property type="molecule type" value="Genomic_DNA"/>
</dbReference>
<gene>
    <name evidence="2" type="ORF">V5E97_16830</name>
</gene>
<dbReference type="PANTHER" id="PTHR43737:SF1">
    <property type="entry name" value="DUF1501 DOMAIN-CONTAINING PROTEIN"/>
    <property type="match status" value="1"/>
</dbReference>
<evidence type="ECO:0000256" key="1">
    <source>
        <dbReference type="SAM" id="MobiDB-lite"/>
    </source>
</evidence>
<sequence length="434" mass="47049">MRRCDGVDRREFLRLGSLGTLGLGLSEVLRLRAHAGENPPGLKNCILIWLDGGPSHLETFDLKPDAPAEVRGPYRPIATNVPGLMIGEHFGHLARQADKVCLIRSMTSELGEHNFGRHYLLTGYKPSPVLEYPSYGAVVARCRGPQPALPSYVAVPDATPQGGPGYLPSAFGPFTVGGDPSKPDFRVRDLETPGRLAGRLDRRRRFMADFDRFDRRVEQEAARGGRDNHFEQAYRLMTSPAAKGAFDLSREPHAMRERYGMHRVGQSCLLARRLVEAGCPFVTVTDAGWDTHQQIDRELREGYVGGHAGLIPKLDQALATLLADLDERGLLAGTLVLAMGEFGRTPKLNTAGGRDHWPRAFSVCMAGGGVQGGQVVGRTDASGESPADRPASPADLAQTVYTLLGIDPDREFHTDDGRPVKVAAGGATISECLT</sequence>
<dbReference type="InterPro" id="IPR010869">
    <property type="entry name" value="DUF1501"/>
</dbReference>
<dbReference type="PANTHER" id="PTHR43737">
    <property type="entry name" value="BLL7424 PROTEIN"/>
    <property type="match status" value="1"/>
</dbReference>
<reference evidence="2" key="1">
    <citation type="submission" date="2024-05" db="EMBL/GenBank/DDBJ databases">
        <title>Planctomycetes of the genus Singulisphaera possess chitinolytic capabilities.</title>
        <authorList>
            <person name="Ivanova A."/>
        </authorList>
    </citation>
    <scope>NUCLEOTIDE SEQUENCE</scope>
    <source>
        <strain evidence="2">Ch08T</strain>
    </source>
</reference>
<organism evidence="2">
    <name type="scientific">Singulisphaera sp. Ch08</name>
    <dbReference type="NCBI Taxonomy" id="3120278"/>
    <lineage>
        <taxon>Bacteria</taxon>
        <taxon>Pseudomonadati</taxon>
        <taxon>Planctomycetota</taxon>
        <taxon>Planctomycetia</taxon>
        <taxon>Isosphaerales</taxon>
        <taxon>Isosphaeraceae</taxon>
        <taxon>Singulisphaera</taxon>
    </lineage>
</organism>
<evidence type="ECO:0000313" key="2">
    <source>
        <dbReference type="EMBL" id="XBH07634.1"/>
    </source>
</evidence>
<dbReference type="Gene3D" id="3.40.720.10">
    <property type="entry name" value="Alkaline Phosphatase, subunit A"/>
    <property type="match status" value="1"/>
</dbReference>
<dbReference type="SUPFAM" id="SSF53649">
    <property type="entry name" value="Alkaline phosphatase-like"/>
    <property type="match status" value="1"/>
</dbReference>
<protein>
    <submittedName>
        <fullName evidence="2">DUF1501 domain-containing protein</fullName>
    </submittedName>
</protein>
<dbReference type="InterPro" id="IPR006311">
    <property type="entry name" value="TAT_signal"/>
</dbReference>
<dbReference type="Pfam" id="PF07394">
    <property type="entry name" value="DUF1501"/>
    <property type="match status" value="1"/>
</dbReference>